<protein>
    <recommendedName>
        <fullName evidence="5">Porin</fullName>
    </recommendedName>
</protein>
<name>A0A841HSK3_9GAMM</name>
<evidence type="ECO:0000313" key="4">
    <source>
        <dbReference type="Proteomes" id="UP000588068"/>
    </source>
</evidence>
<evidence type="ECO:0000313" key="3">
    <source>
        <dbReference type="EMBL" id="MBB6095190.1"/>
    </source>
</evidence>
<dbReference type="EMBL" id="JACHHZ010000005">
    <property type="protein sequence ID" value="MBB6095190.1"/>
    <property type="molecule type" value="Genomic_DNA"/>
</dbReference>
<proteinExistence type="predicted"/>
<sequence>MKKQSIAGIALAALPLLANAQAPAVDMEAMARRQQELEKLIRDQGARIAELERLLKSQSATPAPAGATPSTAPAPPAAAVASTPAPAASPTPDDIKPAAESGGPEYIPNGGFKIYESDKAQIYMRLFSYARYLNQKGLDPTYTDSFGNVKNVVQREDFQLNKFFLPFSGWFLDPKWRYYLYVWSANTAQGDPAQVVGAGNLSYVANSYVTIGAGITSLPSVRSTEGQFPYWLGVDDRLIADEFFRGSYTTGVWLKGQFAPGLNYMAMLANNLSTLGISASQLDNNVDTWSVMLNWMPTTHEFGPLGAFGDFEGHEQLATRVGIHFTSSTEDRQSQPGTDTIENSQIRLTDGNVIFTPGLFGPGIIVDQVAYEMASLDAGFKYRGYSVEAEVYRRKLSDYRGPGVSVIDDITDDGFQVQVSAMLMPRLLQVYAGASGIYGDYGDGSEIRAGFNYFPQRMRGIRLNGEWIQLDNSPVGYTAVPYPVGGNGNVYHMNFELNF</sequence>
<organism evidence="3 4">
    <name type="scientific">Povalibacter uvarum</name>
    <dbReference type="NCBI Taxonomy" id="732238"/>
    <lineage>
        <taxon>Bacteria</taxon>
        <taxon>Pseudomonadati</taxon>
        <taxon>Pseudomonadota</taxon>
        <taxon>Gammaproteobacteria</taxon>
        <taxon>Steroidobacterales</taxon>
        <taxon>Steroidobacteraceae</taxon>
        <taxon>Povalibacter</taxon>
    </lineage>
</organism>
<gene>
    <name evidence="3" type="ORF">HNQ60_004080</name>
</gene>
<feature type="chain" id="PRO_5032863250" description="Porin" evidence="2">
    <location>
        <begin position="21"/>
        <end position="499"/>
    </location>
</feature>
<comment type="caution">
    <text evidence="3">The sequence shown here is derived from an EMBL/GenBank/DDBJ whole genome shotgun (WGS) entry which is preliminary data.</text>
</comment>
<dbReference type="AlphaFoldDB" id="A0A841HSK3"/>
<evidence type="ECO:0000256" key="2">
    <source>
        <dbReference type="SAM" id="SignalP"/>
    </source>
</evidence>
<reference evidence="3 4" key="1">
    <citation type="submission" date="2020-08" db="EMBL/GenBank/DDBJ databases">
        <title>Genomic Encyclopedia of Type Strains, Phase IV (KMG-IV): sequencing the most valuable type-strain genomes for metagenomic binning, comparative biology and taxonomic classification.</title>
        <authorList>
            <person name="Goeker M."/>
        </authorList>
    </citation>
    <scope>NUCLEOTIDE SEQUENCE [LARGE SCALE GENOMIC DNA]</scope>
    <source>
        <strain evidence="3 4">DSM 26723</strain>
    </source>
</reference>
<feature type="compositionally biased region" description="Low complexity" evidence="1">
    <location>
        <begin position="59"/>
        <end position="92"/>
    </location>
</feature>
<keyword evidence="2" id="KW-0732">Signal</keyword>
<dbReference type="Proteomes" id="UP000588068">
    <property type="component" value="Unassembled WGS sequence"/>
</dbReference>
<evidence type="ECO:0008006" key="5">
    <source>
        <dbReference type="Google" id="ProtNLM"/>
    </source>
</evidence>
<feature type="region of interest" description="Disordered" evidence="1">
    <location>
        <begin position="55"/>
        <end position="104"/>
    </location>
</feature>
<evidence type="ECO:0000256" key="1">
    <source>
        <dbReference type="SAM" id="MobiDB-lite"/>
    </source>
</evidence>
<accession>A0A841HSK3</accession>
<keyword evidence="4" id="KW-1185">Reference proteome</keyword>
<feature type="signal peptide" evidence="2">
    <location>
        <begin position="1"/>
        <end position="20"/>
    </location>
</feature>